<dbReference type="EMBL" id="BK059132">
    <property type="protein sequence ID" value="DAE33106.1"/>
    <property type="molecule type" value="Genomic_DNA"/>
</dbReference>
<sequence>MSSDHELSKTISSELLSPWVVLYTSLLFVILVL</sequence>
<organism evidence="2">
    <name type="scientific">virus sp. ctrcb4</name>
    <dbReference type="NCBI Taxonomy" id="2825824"/>
    <lineage>
        <taxon>Viruses</taxon>
    </lineage>
</organism>
<keyword evidence="2" id="KW-0687">Ribonucleoprotein</keyword>
<reference evidence="2" key="1">
    <citation type="journal article" date="2021" name="Proc. Natl. Acad. Sci. U.S.A.">
        <title>A Catalog of Tens of Thousands of Viruses from Human Metagenomes Reveals Hidden Associations with Chronic Diseases.</title>
        <authorList>
            <person name="Tisza M.J."/>
            <person name="Buck C.B."/>
        </authorList>
    </citation>
    <scope>NUCLEOTIDE SEQUENCE</scope>
    <source>
        <strain evidence="2">Ctrcb4</strain>
    </source>
</reference>
<feature type="transmembrane region" description="Helical" evidence="1">
    <location>
        <begin position="15"/>
        <end position="32"/>
    </location>
</feature>
<proteinExistence type="predicted"/>
<evidence type="ECO:0000256" key="1">
    <source>
        <dbReference type="SAM" id="Phobius"/>
    </source>
</evidence>
<evidence type="ECO:0000313" key="2">
    <source>
        <dbReference type="EMBL" id="DAE33106.1"/>
    </source>
</evidence>
<name>A0A8S5RPN1_9VIRU</name>
<protein>
    <submittedName>
        <fullName evidence="2">Ribonucleoprotein</fullName>
    </submittedName>
</protein>
<keyword evidence="1" id="KW-1133">Transmembrane helix</keyword>
<dbReference type="GO" id="GO:1990904">
    <property type="term" value="C:ribonucleoprotein complex"/>
    <property type="evidence" value="ECO:0007669"/>
    <property type="project" value="UniProtKB-KW"/>
</dbReference>
<keyword evidence="1" id="KW-0472">Membrane</keyword>
<keyword evidence="1" id="KW-0812">Transmembrane</keyword>
<accession>A0A8S5RPN1</accession>